<reference evidence="1" key="2">
    <citation type="submission" date="2021-04" db="EMBL/GenBank/DDBJ databases">
        <authorList>
            <person name="Gilroy R."/>
        </authorList>
    </citation>
    <scope>NUCLEOTIDE SEQUENCE</scope>
    <source>
        <strain evidence="1">ChiSjej1B19-8411</strain>
    </source>
</reference>
<organism evidence="1 2">
    <name type="scientific">Candidatus Blautia gallistercoris</name>
    <dbReference type="NCBI Taxonomy" id="2838490"/>
    <lineage>
        <taxon>Bacteria</taxon>
        <taxon>Bacillati</taxon>
        <taxon>Bacillota</taxon>
        <taxon>Clostridia</taxon>
        <taxon>Lachnospirales</taxon>
        <taxon>Lachnospiraceae</taxon>
        <taxon>Blautia</taxon>
    </lineage>
</organism>
<gene>
    <name evidence="1" type="ORF">IAA45_00075</name>
</gene>
<sequence>MERKEVLDYGLTFPGAYLDMPFRDENWVLLRYRKNKRSFALTYERNGRIWVNVKVDPQWRDFWRNAYPSVVPAYHQNKEHWNSIILDGTVPEEEIRRMIAESYDLIRNKK</sequence>
<name>A0A9D2B1I4_9FIRM</name>
<dbReference type="AlphaFoldDB" id="A0A9D2B1I4"/>
<accession>A0A9D2B1I4</accession>
<evidence type="ECO:0000313" key="2">
    <source>
        <dbReference type="Proteomes" id="UP000886817"/>
    </source>
</evidence>
<evidence type="ECO:0000313" key="1">
    <source>
        <dbReference type="EMBL" id="HIX58102.1"/>
    </source>
</evidence>
<dbReference type="Proteomes" id="UP000886817">
    <property type="component" value="Unassembled WGS sequence"/>
</dbReference>
<dbReference type="InterPro" id="IPR058532">
    <property type="entry name" value="YjbR/MT2646/Rv2570-like"/>
</dbReference>
<comment type="caution">
    <text evidence="1">The sequence shown here is derived from an EMBL/GenBank/DDBJ whole genome shotgun (WGS) entry which is preliminary data.</text>
</comment>
<dbReference type="Pfam" id="PF04237">
    <property type="entry name" value="YjbR"/>
    <property type="match status" value="1"/>
</dbReference>
<dbReference type="PANTHER" id="PTHR35145:SF1">
    <property type="entry name" value="CYTOPLASMIC PROTEIN"/>
    <property type="match status" value="1"/>
</dbReference>
<dbReference type="InterPro" id="IPR007351">
    <property type="entry name" value="YjbR"/>
</dbReference>
<dbReference type="EMBL" id="DXEX01000004">
    <property type="protein sequence ID" value="HIX58102.1"/>
    <property type="molecule type" value="Genomic_DNA"/>
</dbReference>
<reference evidence="1" key="1">
    <citation type="journal article" date="2021" name="PeerJ">
        <title>Extensive microbial diversity within the chicken gut microbiome revealed by metagenomics and culture.</title>
        <authorList>
            <person name="Gilroy R."/>
            <person name="Ravi A."/>
            <person name="Getino M."/>
            <person name="Pursley I."/>
            <person name="Horton D.L."/>
            <person name="Alikhan N.F."/>
            <person name="Baker D."/>
            <person name="Gharbi K."/>
            <person name="Hall N."/>
            <person name="Watson M."/>
            <person name="Adriaenssens E.M."/>
            <person name="Foster-Nyarko E."/>
            <person name="Jarju S."/>
            <person name="Secka A."/>
            <person name="Antonio M."/>
            <person name="Oren A."/>
            <person name="Chaudhuri R.R."/>
            <person name="La Ragione R."/>
            <person name="Hildebrand F."/>
            <person name="Pallen M.J."/>
        </authorList>
    </citation>
    <scope>NUCLEOTIDE SEQUENCE</scope>
    <source>
        <strain evidence="1">ChiSjej1B19-8411</strain>
    </source>
</reference>
<proteinExistence type="predicted"/>
<dbReference type="InterPro" id="IPR038056">
    <property type="entry name" value="YjbR-like_sf"/>
</dbReference>
<dbReference type="GO" id="GO:0003677">
    <property type="term" value="F:DNA binding"/>
    <property type="evidence" value="ECO:0007669"/>
    <property type="project" value="UniProtKB-KW"/>
</dbReference>
<dbReference type="SUPFAM" id="SSF142906">
    <property type="entry name" value="YjbR-like"/>
    <property type="match status" value="1"/>
</dbReference>
<protein>
    <submittedName>
        <fullName evidence="1">MmcQ/YjbR family DNA-binding protein</fullName>
    </submittedName>
</protein>
<dbReference type="Gene3D" id="3.90.1150.30">
    <property type="match status" value="1"/>
</dbReference>
<dbReference type="PANTHER" id="PTHR35145">
    <property type="entry name" value="CYTOPLASMIC PROTEIN-RELATED"/>
    <property type="match status" value="1"/>
</dbReference>
<keyword evidence="1" id="KW-0238">DNA-binding</keyword>